<gene>
    <name evidence="1" type="ORF">J1N35_011170</name>
</gene>
<dbReference type="AlphaFoldDB" id="A0A9D3W318"/>
<dbReference type="EMBL" id="JAIQCV010000004">
    <property type="protein sequence ID" value="KAH1107402.1"/>
    <property type="molecule type" value="Genomic_DNA"/>
</dbReference>
<proteinExistence type="predicted"/>
<protein>
    <submittedName>
        <fullName evidence="1">Uncharacterized protein</fullName>
    </submittedName>
</protein>
<comment type="caution">
    <text evidence="1">The sequence shown here is derived from an EMBL/GenBank/DDBJ whole genome shotgun (WGS) entry which is preliminary data.</text>
</comment>
<keyword evidence="2" id="KW-1185">Reference proteome</keyword>
<organism evidence="1 2">
    <name type="scientific">Gossypium stocksii</name>
    <dbReference type="NCBI Taxonomy" id="47602"/>
    <lineage>
        <taxon>Eukaryota</taxon>
        <taxon>Viridiplantae</taxon>
        <taxon>Streptophyta</taxon>
        <taxon>Embryophyta</taxon>
        <taxon>Tracheophyta</taxon>
        <taxon>Spermatophyta</taxon>
        <taxon>Magnoliopsida</taxon>
        <taxon>eudicotyledons</taxon>
        <taxon>Gunneridae</taxon>
        <taxon>Pentapetalae</taxon>
        <taxon>rosids</taxon>
        <taxon>malvids</taxon>
        <taxon>Malvales</taxon>
        <taxon>Malvaceae</taxon>
        <taxon>Malvoideae</taxon>
        <taxon>Gossypium</taxon>
    </lineage>
</organism>
<name>A0A9D3W318_9ROSI</name>
<reference evidence="1 2" key="1">
    <citation type="journal article" date="2021" name="Plant Biotechnol. J.">
        <title>Multi-omics assisted identification of the key and species-specific regulatory components of drought-tolerant mechanisms in Gossypium stocksii.</title>
        <authorList>
            <person name="Yu D."/>
            <person name="Ke L."/>
            <person name="Zhang D."/>
            <person name="Wu Y."/>
            <person name="Sun Y."/>
            <person name="Mei J."/>
            <person name="Sun J."/>
            <person name="Sun Y."/>
        </authorList>
    </citation>
    <scope>NUCLEOTIDE SEQUENCE [LARGE SCALE GENOMIC DNA]</scope>
    <source>
        <strain evidence="2">cv. E1</strain>
        <tissue evidence="1">Leaf</tissue>
    </source>
</reference>
<sequence length="103" mass="11606">MLLSSSIDIANENGKDTFTAEDSYKKKVHFKDTDAGFDDVMVVDPLPVPPLSWKDKLLGNESLDQDNKIEDQSATDNFFLSKQDVKKSIVDGVPFKDFSDRVY</sequence>
<evidence type="ECO:0000313" key="1">
    <source>
        <dbReference type="EMBL" id="KAH1107402.1"/>
    </source>
</evidence>
<evidence type="ECO:0000313" key="2">
    <source>
        <dbReference type="Proteomes" id="UP000828251"/>
    </source>
</evidence>
<accession>A0A9D3W318</accession>
<dbReference type="Proteomes" id="UP000828251">
    <property type="component" value="Unassembled WGS sequence"/>
</dbReference>